<dbReference type="Proteomes" id="UP000252706">
    <property type="component" value="Unassembled WGS sequence"/>
</dbReference>
<reference evidence="1 2" key="1">
    <citation type="submission" date="2018-07" db="EMBL/GenBank/DDBJ databases">
        <title>Modular assembly of carbohydrate-degrading microbial communities in the ocean.</title>
        <authorList>
            <person name="Enke T.N."/>
            <person name="Datta M.S."/>
            <person name="Schwartzman J.A."/>
            <person name="Cermak N."/>
            <person name="Schmitz D.A."/>
            <person name="Barrere J."/>
            <person name="Cordero O.X."/>
        </authorList>
    </citation>
    <scope>NUCLEOTIDE SEQUENCE [LARGE SCALE GENOMIC DNA]</scope>
    <source>
        <strain evidence="1 2">C3M10</strain>
    </source>
</reference>
<sequence>MHLRLAREVIEGKLAAQEYHREDALIALVSALGQHEIQLRADHPMIRQKHYTFVAQRLRELDDEKRIQIAAEFRALEPDTKGRLRTEFGLDATTLATDTGIEAQRDALKRAGGRSQKMNLIERAANATKSADGSALNKGTGLIMRLQKIAELLSPLL</sequence>
<proteinExistence type="predicted"/>
<dbReference type="EMBL" id="QOCE01000005">
    <property type="protein sequence ID" value="RBW61495.1"/>
    <property type="molecule type" value="Genomic_DNA"/>
</dbReference>
<name>A0A366X6Z8_9RHOB</name>
<organism evidence="1 2">
    <name type="scientific">Phaeobacter gallaeciensis</name>
    <dbReference type="NCBI Taxonomy" id="60890"/>
    <lineage>
        <taxon>Bacteria</taxon>
        <taxon>Pseudomonadati</taxon>
        <taxon>Pseudomonadota</taxon>
        <taxon>Alphaproteobacteria</taxon>
        <taxon>Rhodobacterales</taxon>
        <taxon>Roseobacteraceae</taxon>
        <taxon>Phaeobacter</taxon>
    </lineage>
</organism>
<accession>A0A366X6Z8</accession>
<evidence type="ECO:0000313" key="2">
    <source>
        <dbReference type="Proteomes" id="UP000252706"/>
    </source>
</evidence>
<comment type="caution">
    <text evidence="1">The sequence shown here is derived from an EMBL/GenBank/DDBJ whole genome shotgun (WGS) entry which is preliminary data.</text>
</comment>
<dbReference type="AlphaFoldDB" id="A0A366X6Z8"/>
<dbReference type="RefSeq" id="WP_113821755.1">
    <property type="nucleotide sequence ID" value="NZ_QOCE01000005.1"/>
</dbReference>
<evidence type="ECO:0000313" key="1">
    <source>
        <dbReference type="EMBL" id="RBW61495.1"/>
    </source>
</evidence>
<gene>
    <name evidence="1" type="ORF">DS909_01915</name>
</gene>
<protein>
    <submittedName>
        <fullName evidence="1">Uncharacterized protein</fullName>
    </submittedName>
</protein>